<dbReference type="AlphaFoldDB" id="A0A562LN58"/>
<sequence>METSLLKKGFWSNLILLSSLLLITLTFGYSKLPTNFKADKSTLASISSDKADYQPGDTLRLSGTGFLPGETVTLHFDETPTVCPNGHNRSTVADSNGNIFYDQFYFNINHVGVAFVVTATGQSSGIIAQTTFTDANTALTSPSPTTVAYGSTITVSSTLKQQGGSAGCALCVGNGNPIPNRTLTFSVNGGTSLGSGVTNGSGVGSSTAVIALNVGAYNGGNGLKVSFAGDSTPYAAQSATVNFTVTKATSSISAVSGSGIYGSSATLTATVNLNVAGIPINFSLDGTSVGSANTNASGVATLVVPFASIPSSVRGANTWAGKVVAGIANTANYSATNAAGNLVISKLDITGAFTASNKIYNGDNSASVLTRSLNGVLAGDTSNVSLLGGTASFADANVGAAKVVALVGASLAGSAVGNYNLTSVSTTTANIVARPITVTADAKSKTYGDSDPTFTYQLSETLIAGNAFSGSLSRVAGENVGPYGITQGSLTLGANYDLSFVGADLTIGQRAIEVTA</sequence>
<dbReference type="InterPro" id="IPR041248">
    <property type="entry name" value="YDG"/>
</dbReference>
<keyword evidence="4" id="KW-1185">Reference proteome</keyword>
<name>A0A562LN58_9FLAO</name>
<evidence type="ECO:0000313" key="3">
    <source>
        <dbReference type="EMBL" id="TWI09016.1"/>
    </source>
</evidence>
<accession>A0A562LN58</accession>
<evidence type="ECO:0000259" key="1">
    <source>
        <dbReference type="Pfam" id="PF18657"/>
    </source>
</evidence>
<comment type="caution">
    <text evidence="3">The sequence shown here is derived from an EMBL/GenBank/DDBJ whole genome shotgun (WGS) entry which is preliminary data.</text>
</comment>
<protein>
    <recommendedName>
        <fullName evidence="5">MBG domain-containing protein</fullName>
    </recommendedName>
</protein>
<feature type="domain" description="YDG" evidence="1">
    <location>
        <begin position="353"/>
        <end position="425"/>
    </location>
</feature>
<organism evidence="3 4">
    <name type="scientific">Flavobacterium cauense R2A-7</name>
    <dbReference type="NCBI Taxonomy" id="1341154"/>
    <lineage>
        <taxon>Bacteria</taxon>
        <taxon>Pseudomonadati</taxon>
        <taxon>Bacteroidota</taxon>
        <taxon>Flavobacteriia</taxon>
        <taxon>Flavobacteriales</taxon>
        <taxon>Flavobacteriaceae</taxon>
        <taxon>Flavobacterium</taxon>
    </lineage>
</organism>
<feature type="domain" description="MBG" evidence="2">
    <location>
        <begin position="436"/>
        <end position="506"/>
    </location>
</feature>
<dbReference type="InterPro" id="IPR041286">
    <property type="entry name" value="MBG_2"/>
</dbReference>
<reference evidence="3 4" key="1">
    <citation type="journal article" date="2015" name="Stand. Genomic Sci.">
        <title>Genomic Encyclopedia of Bacterial and Archaeal Type Strains, Phase III: the genomes of soil and plant-associated and newly described type strains.</title>
        <authorList>
            <person name="Whitman W.B."/>
            <person name="Woyke T."/>
            <person name="Klenk H.P."/>
            <person name="Zhou Y."/>
            <person name="Lilburn T.G."/>
            <person name="Beck B.J."/>
            <person name="De Vos P."/>
            <person name="Vandamme P."/>
            <person name="Eisen J.A."/>
            <person name="Garrity G."/>
            <person name="Hugenholtz P."/>
            <person name="Kyrpides N.C."/>
        </authorList>
    </citation>
    <scope>NUCLEOTIDE SEQUENCE [LARGE SCALE GENOMIC DNA]</scope>
    <source>
        <strain evidence="3 4">CGMCC 1.7270</strain>
    </source>
</reference>
<evidence type="ECO:0008006" key="5">
    <source>
        <dbReference type="Google" id="ProtNLM"/>
    </source>
</evidence>
<gene>
    <name evidence="3" type="ORF">IP98_02731</name>
</gene>
<evidence type="ECO:0000313" key="4">
    <source>
        <dbReference type="Proteomes" id="UP000319848"/>
    </source>
</evidence>
<dbReference type="EMBL" id="VLKQ01000014">
    <property type="protein sequence ID" value="TWI09016.1"/>
    <property type="molecule type" value="Genomic_DNA"/>
</dbReference>
<dbReference type="Proteomes" id="UP000319848">
    <property type="component" value="Unassembled WGS sequence"/>
</dbReference>
<dbReference type="RefSeq" id="WP_242005366.1">
    <property type="nucleotide sequence ID" value="NZ_VLKQ01000014.1"/>
</dbReference>
<evidence type="ECO:0000259" key="2">
    <source>
        <dbReference type="Pfam" id="PF18676"/>
    </source>
</evidence>
<proteinExistence type="predicted"/>
<feature type="non-terminal residue" evidence="3">
    <location>
        <position position="516"/>
    </location>
</feature>
<dbReference type="Pfam" id="PF18676">
    <property type="entry name" value="MBG_2"/>
    <property type="match status" value="1"/>
</dbReference>
<dbReference type="Pfam" id="PF18657">
    <property type="entry name" value="YDG"/>
    <property type="match status" value="1"/>
</dbReference>